<dbReference type="InterPro" id="IPR012340">
    <property type="entry name" value="NA-bd_OB-fold"/>
</dbReference>
<evidence type="ECO:0000256" key="6">
    <source>
        <dbReference type="HAMAP-Rule" id="MF_00945"/>
    </source>
</evidence>
<evidence type="ECO:0000259" key="9">
    <source>
        <dbReference type="Pfam" id="PF13184"/>
    </source>
</evidence>
<dbReference type="InterPro" id="IPR030842">
    <property type="entry name" value="TF_NusA_bacterial"/>
</dbReference>
<dbReference type="PANTHER" id="PTHR22648:SF0">
    <property type="entry name" value="TRANSCRIPTION TERMINATION_ANTITERMINATION PROTEIN NUSA"/>
    <property type="match status" value="1"/>
</dbReference>
<dbReference type="GO" id="GO:0003700">
    <property type="term" value="F:DNA-binding transcription factor activity"/>
    <property type="evidence" value="ECO:0007669"/>
    <property type="project" value="InterPro"/>
</dbReference>
<comment type="similarity">
    <text evidence="6">Belongs to the NusA family.</text>
</comment>
<evidence type="ECO:0000259" key="8">
    <source>
        <dbReference type="Pfam" id="PF08529"/>
    </source>
</evidence>
<feature type="region of interest" description="Disordered" evidence="7">
    <location>
        <begin position="563"/>
        <end position="583"/>
    </location>
</feature>
<dbReference type="HOGENOM" id="CLU_029242_2_5_14"/>
<dbReference type="InterPro" id="IPR036555">
    <property type="entry name" value="NusA_N_sf"/>
</dbReference>
<dbReference type="SUPFAM" id="SSF50249">
    <property type="entry name" value="Nucleic acid-binding proteins"/>
    <property type="match status" value="1"/>
</dbReference>
<gene>
    <name evidence="6 11" type="primary">nusA</name>
    <name evidence="11" type="ORF">MYF_02825</name>
</gene>
<reference evidence="11 12" key="1">
    <citation type="journal article" date="2015" name="Genome Announc.">
        <title>Complete Genome Sequence of Mycoplasma flocculare Strain Ms42T (ATCC 27399T).</title>
        <authorList>
            <person name="Calcutt M.J."/>
            <person name="Foecking M.F."/>
            <person name="Heidari M.B."/>
            <person name="McIntosh M.A."/>
        </authorList>
    </citation>
    <scope>NUCLEOTIDE SEQUENCE [LARGE SCALE GENOMIC DNA]</scope>
    <source>
        <strain evidence="12">ATCC 27399</strain>
    </source>
</reference>
<dbReference type="Gene3D" id="3.30.300.20">
    <property type="match status" value="2"/>
</dbReference>
<dbReference type="CDD" id="cd22529">
    <property type="entry name" value="KH-II_NusA_rpt2"/>
    <property type="match status" value="1"/>
</dbReference>
<dbReference type="InterPro" id="IPR009019">
    <property type="entry name" value="KH_sf_prok-type"/>
</dbReference>
<dbReference type="AlphaFoldDB" id="A0A0A8ED14"/>
<dbReference type="GO" id="GO:0005829">
    <property type="term" value="C:cytosol"/>
    <property type="evidence" value="ECO:0007669"/>
    <property type="project" value="TreeGrafter"/>
</dbReference>
<dbReference type="InterPro" id="IPR058582">
    <property type="entry name" value="KH_NusA_2nd"/>
</dbReference>
<keyword evidence="5 6" id="KW-0804">Transcription</keyword>
<dbReference type="SUPFAM" id="SSF69705">
    <property type="entry name" value="Transcription factor NusA, N-terminal domain"/>
    <property type="match status" value="1"/>
</dbReference>
<evidence type="ECO:0000313" key="12">
    <source>
        <dbReference type="Proteomes" id="UP000031129"/>
    </source>
</evidence>
<keyword evidence="4 6" id="KW-0805">Transcription regulation</keyword>
<evidence type="ECO:0000256" key="7">
    <source>
        <dbReference type="SAM" id="MobiDB-lite"/>
    </source>
</evidence>
<dbReference type="Proteomes" id="UP000031129">
    <property type="component" value="Chromosome"/>
</dbReference>
<dbReference type="PANTHER" id="PTHR22648">
    <property type="entry name" value="TRANSCRIPTION TERMINATION FACTOR NUSA"/>
    <property type="match status" value="1"/>
</dbReference>
<dbReference type="Pfam" id="PF26594">
    <property type="entry name" value="KH_NusA_2nd"/>
    <property type="match status" value="1"/>
</dbReference>
<name>A0A0A8ED14_MESFC</name>
<dbReference type="NCBIfam" id="NF006642">
    <property type="entry name" value="PRK09202.4-1"/>
    <property type="match status" value="1"/>
</dbReference>
<dbReference type="InterPro" id="IPR015946">
    <property type="entry name" value="KH_dom-like_a/b"/>
</dbReference>
<dbReference type="InterPro" id="IPR013735">
    <property type="entry name" value="TF_NusA_N"/>
</dbReference>
<evidence type="ECO:0000313" key="11">
    <source>
        <dbReference type="EMBL" id="AJC50056.1"/>
    </source>
</evidence>
<proteinExistence type="inferred from homology"/>
<sequence>MDQKKKEKLKISPKDSAKLIVESIKEVAKNNELPLEKVIWIFQEAIEFVITKKIDPDAQIQIDVDFENSSFKVFNSNGIVVEDDYFNGLTEEEKINEVVPFISLSTAKESNPDVQVGDIFTIEINLESFEQWLFMAIMHAFKQKISEIVRSNVYNKYSALKNQVVWATVTNKISAGFIFEIDEDKTSAFMPSHYTSGQNLKIGTKHEVVIENVSKNTKQSQVVVSSRSVQLVKKKIIDAIPELQSKFLEIASIARIPGEKCKVAIRKTNDVEANDISEIGSVVGATGTRIFAISQELDGEKIEIVKYDDNIVQFIVNAMSPARVICVKELKLSHKLRRFTVVVPDFQHSLAIGKRGSNVKLTADLTRTQLQILPYSAVLKNDNFQIEWNGNIKDHQELINLKNEYIQRQQNRMYQNQRNLYNHNSDNFESILQQFESDIRELEKPYGVERQFIQKNGQKTEKKDSEFSQTRTSFLNKQTNKLRNFDRNQNKYNQNLDYFSYSSESELEKNYDSLKKMTQKSFFDADSLFDSALNEAKSENELIDKKHQENESRKQELLIQEIKNKNKPNQVKSTKSDADNNDDLYIQNEKQLKNFKLDDDLVKYTGVEDIDIDDLDF</sequence>
<evidence type="ECO:0000256" key="1">
    <source>
        <dbReference type="ARBA" id="ARBA00022472"/>
    </source>
</evidence>
<evidence type="ECO:0000256" key="3">
    <source>
        <dbReference type="ARBA" id="ARBA00022884"/>
    </source>
</evidence>
<dbReference type="KEGG" id="mfq:MYF_02825"/>
<dbReference type="GO" id="GO:0003723">
    <property type="term" value="F:RNA binding"/>
    <property type="evidence" value="ECO:0007669"/>
    <property type="project" value="UniProtKB-UniRule"/>
</dbReference>
<keyword evidence="2 6" id="KW-0963">Cytoplasm</keyword>
<organism evidence="11 12">
    <name type="scientific">Mesomycoplasma flocculare ATCC 27399</name>
    <dbReference type="NCBI Taxonomy" id="743971"/>
    <lineage>
        <taxon>Bacteria</taxon>
        <taxon>Bacillati</taxon>
        <taxon>Mycoplasmatota</taxon>
        <taxon>Mycoplasmoidales</taxon>
        <taxon>Metamycoplasmataceae</taxon>
        <taxon>Mesomycoplasma</taxon>
    </lineage>
</organism>
<dbReference type="GO" id="GO:0006353">
    <property type="term" value="P:DNA-templated transcription termination"/>
    <property type="evidence" value="ECO:0007669"/>
    <property type="project" value="UniProtKB-UniRule"/>
</dbReference>
<dbReference type="SUPFAM" id="SSF54814">
    <property type="entry name" value="Prokaryotic type KH domain (KH-domain type II)"/>
    <property type="match status" value="2"/>
</dbReference>
<dbReference type="OrthoDB" id="9807233at2"/>
<dbReference type="EMBL" id="CP007585">
    <property type="protein sequence ID" value="AJC50056.1"/>
    <property type="molecule type" value="Genomic_DNA"/>
</dbReference>
<keyword evidence="6" id="KW-0889">Transcription antitermination</keyword>
<protein>
    <recommendedName>
        <fullName evidence="6">Transcription termination/antitermination protein NusA</fullName>
    </recommendedName>
</protein>
<evidence type="ECO:0000256" key="4">
    <source>
        <dbReference type="ARBA" id="ARBA00023015"/>
    </source>
</evidence>
<dbReference type="PROSITE" id="PS50084">
    <property type="entry name" value="KH_TYPE_1"/>
    <property type="match status" value="1"/>
</dbReference>
<evidence type="ECO:0000259" key="10">
    <source>
        <dbReference type="Pfam" id="PF26594"/>
    </source>
</evidence>
<feature type="domain" description="Transcription factor NusA first KH" evidence="9">
    <location>
        <begin position="227"/>
        <end position="307"/>
    </location>
</feature>
<keyword evidence="1 6" id="KW-0806">Transcription termination</keyword>
<dbReference type="Gene3D" id="3.30.1480.10">
    <property type="entry name" value="NusA, N-terminal domain"/>
    <property type="match status" value="1"/>
</dbReference>
<comment type="subunit">
    <text evidence="6">Monomer. Binds directly to the core enzyme of the DNA-dependent RNA polymerase and to nascent RNA.</text>
</comment>
<comment type="function">
    <text evidence="6">Participates in both transcription termination and antitermination.</text>
</comment>
<dbReference type="STRING" id="743971.MYF_02825"/>
<feature type="domain" description="Transcription factor NusA N-terminal" evidence="8">
    <location>
        <begin position="20"/>
        <end position="150"/>
    </location>
</feature>
<dbReference type="Pfam" id="PF13184">
    <property type="entry name" value="KH_NusA_1st"/>
    <property type="match status" value="1"/>
</dbReference>
<dbReference type="InterPro" id="IPR025249">
    <property type="entry name" value="TF_NusA_KH_1st"/>
</dbReference>
<dbReference type="HAMAP" id="MF_00945_B">
    <property type="entry name" value="NusA_B"/>
    <property type="match status" value="1"/>
</dbReference>
<dbReference type="GO" id="GO:0031564">
    <property type="term" value="P:transcription antitermination"/>
    <property type="evidence" value="ECO:0007669"/>
    <property type="project" value="UniProtKB-UniRule"/>
</dbReference>
<accession>A0A0A8ED14</accession>
<dbReference type="Pfam" id="PF08529">
    <property type="entry name" value="NusA_N"/>
    <property type="match status" value="1"/>
</dbReference>
<dbReference type="RefSeq" id="WP_002557715.1">
    <property type="nucleotide sequence ID" value="NZ_CP007585.1"/>
</dbReference>
<feature type="domain" description="NusA-like second KH" evidence="10">
    <location>
        <begin position="312"/>
        <end position="374"/>
    </location>
</feature>
<comment type="subcellular location">
    <subcellularLocation>
        <location evidence="6">Cytoplasm</location>
    </subcellularLocation>
</comment>
<evidence type="ECO:0000256" key="5">
    <source>
        <dbReference type="ARBA" id="ARBA00023163"/>
    </source>
</evidence>
<keyword evidence="3 6" id="KW-0694">RNA-binding</keyword>
<keyword evidence="12" id="KW-1185">Reference proteome</keyword>
<evidence type="ECO:0000256" key="2">
    <source>
        <dbReference type="ARBA" id="ARBA00022490"/>
    </source>
</evidence>